<keyword evidence="3 6" id="KW-0479">Metal-binding</keyword>
<feature type="binding site" evidence="9 10">
    <location>
        <position position="164"/>
    </location>
    <ligand>
        <name>Zn(2+)</name>
        <dbReference type="ChEBI" id="CHEBI:29105"/>
    </ligand>
</feature>
<evidence type="ECO:0000256" key="4">
    <source>
        <dbReference type="ARBA" id="ARBA00022833"/>
    </source>
</evidence>
<feature type="binding site" evidence="8">
    <location>
        <begin position="27"/>
        <end position="31"/>
    </location>
    <ligand>
        <name>NAD(+)</name>
        <dbReference type="ChEBI" id="CHEBI:57540"/>
    </ligand>
</feature>
<proteinExistence type="inferred from homology"/>
<gene>
    <name evidence="13" type="primary">HST2_1</name>
    <name evidence="13" type="ORF">Cantr_09000</name>
</gene>
<comment type="cofactor">
    <cofactor evidence="9">
        <name>Zn(2+)</name>
        <dbReference type="ChEBI" id="CHEBI:29105"/>
    </cofactor>
    <text evidence="9">Binds 1 zinc ion per subunit.</text>
</comment>
<evidence type="ECO:0000256" key="7">
    <source>
        <dbReference type="PIRSR" id="PIRSR037938-1"/>
    </source>
</evidence>
<dbReference type="OrthoDB" id="420264at2759"/>
<protein>
    <recommendedName>
        <fullName evidence="6">NAD-dependent protein deacetylase</fullName>
        <ecNumber evidence="6">2.3.1.286</ecNumber>
    </recommendedName>
</protein>
<dbReference type="GO" id="GO:0008270">
    <property type="term" value="F:zinc ion binding"/>
    <property type="evidence" value="ECO:0007669"/>
    <property type="project" value="UniProtKB-UniRule"/>
</dbReference>
<feature type="binding site" evidence="8">
    <location>
        <begin position="37"/>
        <end position="39"/>
    </location>
    <ligand>
        <name>NAD(+)</name>
        <dbReference type="ChEBI" id="CHEBI:57540"/>
    </ligand>
</feature>
<comment type="caution">
    <text evidence="13">The sequence shown here is derived from an EMBL/GenBank/DDBJ whole genome shotgun (WGS) entry which is preliminary data.</text>
</comment>
<organism evidence="13 14">
    <name type="scientific">Candida viswanathii</name>
    <dbReference type="NCBI Taxonomy" id="5486"/>
    <lineage>
        <taxon>Eukaryota</taxon>
        <taxon>Fungi</taxon>
        <taxon>Dikarya</taxon>
        <taxon>Ascomycota</taxon>
        <taxon>Saccharomycotina</taxon>
        <taxon>Pichiomycetes</taxon>
        <taxon>Debaryomycetaceae</taxon>
        <taxon>Candida/Lodderomyces clade</taxon>
        <taxon>Candida</taxon>
    </lineage>
</organism>
<dbReference type="AlphaFoldDB" id="A0A367YAL2"/>
<dbReference type="InterPro" id="IPR026591">
    <property type="entry name" value="Sirtuin_cat_small_dom_sf"/>
</dbReference>
<evidence type="ECO:0000256" key="1">
    <source>
        <dbReference type="ARBA" id="ARBA00006924"/>
    </source>
</evidence>
<dbReference type="PIRSF" id="PIRSF037938">
    <property type="entry name" value="SIR2_euk"/>
    <property type="match status" value="1"/>
</dbReference>
<reference evidence="13 14" key="1">
    <citation type="submission" date="2018-06" db="EMBL/GenBank/DDBJ databases">
        <title>Whole genome sequencing of Candida tropicalis (genome annotated by CSBL at Korea University).</title>
        <authorList>
            <person name="Ahn J."/>
        </authorList>
    </citation>
    <scope>NUCLEOTIDE SEQUENCE [LARGE SCALE GENOMIC DNA]</scope>
    <source>
        <strain evidence="13 14">ATCC 20962</strain>
    </source>
</reference>
<evidence type="ECO:0000256" key="2">
    <source>
        <dbReference type="ARBA" id="ARBA00022679"/>
    </source>
</evidence>
<dbReference type="Pfam" id="PF02146">
    <property type="entry name" value="SIR2"/>
    <property type="match status" value="1"/>
</dbReference>
<dbReference type="GO" id="GO:0017136">
    <property type="term" value="F:histone deacetylase activity, NAD-dependent"/>
    <property type="evidence" value="ECO:0007669"/>
    <property type="project" value="InterPro"/>
</dbReference>
<dbReference type="GO" id="GO:0070403">
    <property type="term" value="F:NAD+ binding"/>
    <property type="evidence" value="ECO:0007669"/>
    <property type="project" value="UniProtKB-UniRule"/>
</dbReference>
<comment type="similarity">
    <text evidence="1 6">Belongs to the sirtuin family. Class I subfamily.</text>
</comment>
<feature type="active site" description="Proton acceptor" evidence="7 10">
    <location>
        <position position="129"/>
    </location>
</feature>
<evidence type="ECO:0000256" key="6">
    <source>
        <dbReference type="PIRNR" id="PIRNR037938"/>
    </source>
</evidence>
<keyword evidence="5 6" id="KW-0520">NAD</keyword>
<name>A0A367YAL2_9ASCO</name>
<evidence type="ECO:0000256" key="3">
    <source>
        <dbReference type="ARBA" id="ARBA00022723"/>
    </source>
</evidence>
<dbReference type="EC" id="2.3.1.286" evidence="6"/>
<evidence type="ECO:0000313" key="13">
    <source>
        <dbReference type="EMBL" id="RCK62659.1"/>
    </source>
</evidence>
<dbReference type="PANTHER" id="PTHR11085">
    <property type="entry name" value="NAD-DEPENDENT PROTEIN DEACYLASE SIRTUIN-5, MITOCHONDRIAL-RELATED"/>
    <property type="match status" value="1"/>
</dbReference>
<dbReference type="InterPro" id="IPR029035">
    <property type="entry name" value="DHS-like_NAD/FAD-binding_dom"/>
</dbReference>
<dbReference type="GO" id="GO:0005634">
    <property type="term" value="C:nucleus"/>
    <property type="evidence" value="ECO:0007669"/>
    <property type="project" value="TreeGrafter"/>
</dbReference>
<feature type="region of interest" description="Disordered" evidence="11">
    <location>
        <begin position="302"/>
        <end position="361"/>
    </location>
</feature>
<evidence type="ECO:0000256" key="5">
    <source>
        <dbReference type="ARBA" id="ARBA00023027"/>
    </source>
</evidence>
<keyword evidence="14" id="KW-1185">Reference proteome</keyword>
<dbReference type="SUPFAM" id="SSF52467">
    <property type="entry name" value="DHS-like NAD/FAD-binding domain"/>
    <property type="match status" value="1"/>
</dbReference>
<dbReference type="InterPro" id="IPR026590">
    <property type="entry name" value="Ssirtuin_cat_dom"/>
</dbReference>
<feature type="binding site" evidence="8">
    <location>
        <begin position="205"/>
        <end position="206"/>
    </location>
    <ligand>
        <name>NAD(+)</name>
        <dbReference type="ChEBI" id="CHEBI:57540"/>
    </ligand>
</feature>
<feature type="binding site" evidence="8">
    <location>
        <begin position="229"/>
        <end position="231"/>
    </location>
    <ligand>
        <name>NAD(+)</name>
        <dbReference type="ChEBI" id="CHEBI:57540"/>
    </ligand>
</feature>
<feature type="binding site" evidence="8">
    <location>
        <begin position="109"/>
        <end position="112"/>
    </location>
    <ligand>
        <name>NAD(+)</name>
        <dbReference type="ChEBI" id="CHEBI:57540"/>
    </ligand>
</feature>
<feature type="binding site" evidence="8">
    <location>
        <position position="251"/>
    </location>
    <ligand>
        <name>NAD(+)</name>
        <dbReference type="ChEBI" id="CHEBI:57540"/>
    </ligand>
</feature>
<feature type="binding site" evidence="9 10">
    <location>
        <position position="140"/>
    </location>
    <ligand>
        <name>Zn(2+)</name>
        <dbReference type="ChEBI" id="CHEBI:29105"/>
    </ligand>
</feature>
<evidence type="ECO:0000256" key="8">
    <source>
        <dbReference type="PIRSR" id="PIRSR037938-2"/>
    </source>
</evidence>
<dbReference type="InterPro" id="IPR050134">
    <property type="entry name" value="NAD-dep_sirtuin_deacylases"/>
</dbReference>
<dbReference type="STRING" id="5486.A0A367YAL2"/>
<comment type="catalytic activity">
    <reaction evidence="6">
        <text>N(6)-acetyl-L-lysyl-[protein] + NAD(+) + H2O = 2''-O-acetyl-ADP-D-ribose + nicotinamide + L-lysyl-[protein]</text>
        <dbReference type="Rhea" id="RHEA:43636"/>
        <dbReference type="Rhea" id="RHEA-COMP:9752"/>
        <dbReference type="Rhea" id="RHEA-COMP:10731"/>
        <dbReference type="ChEBI" id="CHEBI:15377"/>
        <dbReference type="ChEBI" id="CHEBI:17154"/>
        <dbReference type="ChEBI" id="CHEBI:29969"/>
        <dbReference type="ChEBI" id="CHEBI:57540"/>
        <dbReference type="ChEBI" id="CHEBI:61930"/>
        <dbReference type="ChEBI" id="CHEBI:83767"/>
        <dbReference type="EC" id="2.3.1.286"/>
    </reaction>
</comment>
<feature type="binding site" evidence="9 10">
    <location>
        <position position="167"/>
    </location>
    <ligand>
        <name>Zn(2+)</name>
        <dbReference type="ChEBI" id="CHEBI:29105"/>
    </ligand>
</feature>
<evidence type="ECO:0000256" key="9">
    <source>
        <dbReference type="PIRSR" id="PIRSR037938-3"/>
    </source>
</evidence>
<feature type="binding site" evidence="9 10">
    <location>
        <position position="137"/>
    </location>
    <ligand>
        <name>Zn(2+)</name>
        <dbReference type="ChEBI" id="CHEBI:29105"/>
    </ligand>
</feature>
<sequence length="361" mass="41099">MSDIEATLKPIAEAIKNGKKVTFFNGAGISTSAGIPDFRSPDTGLYANLAKLDLPFAEAVFDIDYFKENPKPFYTLAEELYPGNFAPTKFHYFIKLLQDQNSLRRVYTQNIDTLERLAGVEDKYIVEAHGSFARNHCVDCHKEMDTETLRQHMKDSSKDGIPTCEHCHGYVKPDIVFFGEGLPADFFEKWDHDSHRVEVAIVAGTSLTVQPFAFLPAEVSKKSIRLLVNKEKVGDFQHHPRKSDVLALHDCDLVAEKLCALLGLEEKLNELYEAERVKYGKHEDKETVLHDIEDRLKEDANLKEEVANGETKDGAKKEEVKEETKKEKVKEETKKEDVKEEAKKDEKEERELEKLIGKLSL</sequence>
<evidence type="ECO:0000259" key="12">
    <source>
        <dbReference type="PROSITE" id="PS50305"/>
    </source>
</evidence>
<evidence type="ECO:0000256" key="10">
    <source>
        <dbReference type="PROSITE-ProRule" id="PRU00236"/>
    </source>
</evidence>
<feature type="domain" description="Deacetylase sirtuin-type" evidence="12">
    <location>
        <begin position="1"/>
        <end position="265"/>
    </location>
</feature>
<dbReference type="InterPro" id="IPR003000">
    <property type="entry name" value="Sirtuin"/>
</dbReference>
<dbReference type="Proteomes" id="UP000253472">
    <property type="component" value="Unassembled WGS sequence"/>
</dbReference>
<accession>A0A367YAL2</accession>
<dbReference type="PANTHER" id="PTHR11085:SF6">
    <property type="entry name" value="NAD-DEPENDENT PROTEIN DEACETYLASE SIRTUIN-2"/>
    <property type="match status" value="1"/>
</dbReference>
<evidence type="ECO:0000313" key="14">
    <source>
        <dbReference type="Proteomes" id="UP000253472"/>
    </source>
</evidence>
<dbReference type="PROSITE" id="PS50305">
    <property type="entry name" value="SIRTUIN"/>
    <property type="match status" value="1"/>
</dbReference>
<dbReference type="Gene3D" id="3.30.1600.10">
    <property type="entry name" value="SIR2/SIRT2 'Small Domain"/>
    <property type="match status" value="1"/>
</dbReference>
<dbReference type="InterPro" id="IPR017328">
    <property type="entry name" value="Sirtuin_class_I"/>
</dbReference>
<keyword evidence="4 6" id="KW-0862">Zinc</keyword>
<dbReference type="Gene3D" id="3.40.50.1220">
    <property type="entry name" value="TPP-binding domain"/>
    <property type="match status" value="1"/>
</dbReference>
<keyword evidence="2 6" id="KW-0808">Transferase</keyword>
<dbReference type="EMBL" id="QLNQ01000025">
    <property type="protein sequence ID" value="RCK62659.1"/>
    <property type="molecule type" value="Genomic_DNA"/>
</dbReference>
<evidence type="ECO:0000256" key="11">
    <source>
        <dbReference type="SAM" id="MobiDB-lite"/>
    </source>
</evidence>